<keyword evidence="3" id="KW-1185">Reference proteome</keyword>
<sequence>MKTITSEGGLEKMQKSSIQEHPRLAKASAGSKSLRFRHRQKDNNRREKDIRGYISHQKVEGAVSFDPRGEIRARGVWSEAKLSL</sequence>
<protein>
    <submittedName>
        <fullName evidence="2">Uncharacterized protein</fullName>
    </submittedName>
</protein>
<evidence type="ECO:0000256" key="1">
    <source>
        <dbReference type="SAM" id="MobiDB-lite"/>
    </source>
</evidence>
<evidence type="ECO:0000313" key="2">
    <source>
        <dbReference type="EMBL" id="GAA0142530.1"/>
    </source>
</evidence>
<accession>A0AAV3NT64</accession>
<proteinExistence type="predicted"/>
<organism evidence="2 3">
    <name type="scientific">Lithospermum erythrorhizon</name>
    <name type="common">Purple gromwell</name>
    <name type="synonym">Lithospermum officinale var. erythrorhizon</name>
    <dbReference type="NCBI Taxonomy" id="34254"/>
    <lineage>
        <taxon>Eukaryota</taxon>
        <taxon>Viridiplantae</taxon>
        <taxon>Streptophyta</taxon>
        <taxon>Embryophyta</taxon>
        <taxon>Tracheophyta</taxon>
        <taxon>Spermatophyta</taxon>
        <taxon>Magnoliopsida</taxon>
        <taxon>eudicotyledons</taxon>
        <taxon>Gunneridae</taxon>
        <taxon>Pentapetalae</taxon>
        <taxon>asterids</taxon>
        <taxon>lamiids</taxon>
        <taxon>Boraginales</taxon>
        <taxon>Boraginaceae</taxon>
        <taxon>Boraginoideae</taxon>
        <taxon>Lithospermeae</taxon>
        <taxon>Lithospermum</taxon>
    </lineage>
</organism>
<dbReference type="EMBL" id="BAABME010000409">
    <property type="protein sequence ID" value="GAA0142530.1"/>
    <property type="molecule type" value="Genomic_DNA"/>
</dbReference>
<gene>
    <name evidence="2" type="ORF">LIER_03409</name>
</gene>
<dbReference type="Proteomes" id="UP001454036">
    <property type="component" value="Unassembled WGS sequence"/>
</dbReference>
<feature type="compositionally biased region" description="Basic and acidic residues" evidence="1">
    <location>
        <begin position="41"/>
        <end position="51"/>
    </location>
</feature>
<comment type="caution">
    <text evidence="2">The sequence shown here is derived from an EMBL/GenBank/DDBJ whole genome shotgun (WGS) entry which is preliminary data.</text>
</comment>
<dbReference type="AlphaFoldDB" id="A0AAV3NT64"/>
<feature type="region of interest" description="Disordered" evidence="1">
    <location>
        <begin position="1"/>
        <end position="52"/>
    </location>
</feature>
<reference evidence="2 3" key="1">
    <citation type="submission" date="2024-01" db="EMBL/GenBank/DDBJ databases">
        <title>The complete chloroplast genome sequence of Lithospermum erythrorhizon: insights into the phylogenetic relationship among Boraginaceae species and the maternal lineages of purple gromwells.</title>
        <authorList>
            <person name="Okada T."/>
            <person name="Watanabe K."/>
        </authorList>
    </citation>
    <scope>NUCLEOTIDE SEQUENCE [LARGE SCALE GENOMIC DNA]</scope>
</reference>
<feature type="compositionally biased region" description="Basic and acidic residues" evidence="1">
    <location>
        <begin position="9"/>
        <end position="23"/>
    </location>
</feature>
<name>A0AAV3NT64_LITER</name>
<evidence type="ECO:0000313" key="3">
    <source>
        <dbReference type="Proteomes" id="UP001454036"/>
    </source>
</evidence>